<keyword evidence="3" id="KW-0479">Metal-binding</keyword>
<dbReference type="EMBL" id="JAWJZB010000001">
    <property type="protein sequence ID" value="MDV5087357.1"/>
    <property type="molecule type" value="Genomic_DNA"/>
</dbReference>
<dbReference type="GO" id="GO:0050311">
    <property type="term" value="F:sulfite reductase (ferredoxin) activity"/>
    <property type="evidence" value="ECO:0007669"/>
    <property type="project" value="UniProtKB-EC"/>
</dbReference>
<sequence length="515" mass="57330">MSKWTVLFKQDLPTFFDAADKFYKQEMKPNDYKAISGGFGNYGERGAKSTMIRCRFSGGVINKNQLLAFREVIKTYHVPMVHFTTCQCLQLHHITGDIIEPLMNELYDNNILTRGAGSDNPRNITSSGLIGIEKDEYFDVTGYMNAVSEYLLGTIGTVKYPRKMKVSFSSSNDGSGHTRIRDLGYLANTDGTFDVYTAGGLGPNPKIGVKVADHIDPKDVLYYAEAMVRIFTEHSDYKTRASNRSRYLPVKLGLEEYLRIYNEYVEEAKKKDLDVINPIGNIIEKTGPVEIINNWRIKPQKQPGLYYVEYHPIGGTPTPEEFIELVDLVEPFEGVELRLAAEETAYIANLTAEEAKTVAAFVDNRSAQTTFEKSVSCVGATVCQIGVRDSHGLLEAILAAAKPHHFEEGVLPRLYISGCHNSCGTHETASIGFQGAAKLVDKKPVDAFALFVGGNEAFGSEKLGEQVAVIETRFIPEFIVELGTTVRNANTTFDDWIQGNQDVFNALVKQYDEKI</sequence>
<evidence type="ECO:0000259" key="7">
    <source>
        <dbReference type="Pfam" id="PF01077"/>
    </source>
</evidence>
<gene>
    <name evidence="9" type="ORF">RVY80_00605</name>
</gene>
<reference evidence="9 10" key="1">
    <citation type="submission" date="2023-10" db="EMBL/GenBank/DDBJ databases">
        <title>Veillonella sp. nov., isolated from a pig farm feces dump.</title>
        <authorList>
            <person name="Chang Y.-H."/>
        </authorList>
    </citation>
    <scope>NUCLEOTIDE SEQUENCE [LARGE SCALE GENOMIC DNA]</scope>
    <source>
        <strain evidence="9 10">YH-vei2233</strain>
    </source>
</reference>
<dbReference type="InterPro" id="IPR006067">
    <property type="entry name" value="NO2/SO3_Rdtase_4Fe4S_dom"/>
</dbReference>
<evidence type="ECO:0000256" key="1">
    <source>
        <dbReference type="ARBA" id="ARBA00022485"/>
    </source>
</evidence>
<dbReference type="SUPFAM" id="SSF56014">
    <property type="entry name" value="Nitrite and sulphite reductase 4Fe-4S domain-like"/>
    <property type="match status" value="2"/>
</dbReference>
<dbReference type="Gene3D" id="3.90.480.10">
    <property type="entry name" value="Sulfite Reductase Hemoprotein,Domain 2"/>
    <property type="match status" value="1"/>
</dbReference>
<evidence type="ECO:0000256" key="4">
    <source>
        <dbReference type="ARBA" id="ARBA00023002"/>
    </source>
</evidence>
<proteinExistence type="predicted"/>
<organism evidence="9 10">
    <name type="scientific">Veillonella absiana</name>
    <dbReference type="NCBI Taxonomy" id="3079305"/>
    <lineage>
        <taxon>Bacteria</taxon>
        <taxon>Bacillati</taxon>
        <taxon>Bacillota</taxon>
        <taxon>Negativicutes</taxon>
        <taxon>Veillonellales</taxon>
        <taxon>Veillonellaceae</taxon>
        <taxon>Veillonella</taxon>
    </lineage>
</organism>
<dbReference type="EC" id="1.8.7.1" evidence="9"/>
<evidence type="ECO:0000256" key="2">
    <source>
        <dbReference type="ARBA" id="ARBA00022617"/>
    </source>
</evidence>
<evidence type="ECO:0000256" key="6">
    <source>
        <dbReference type="ARBA" id="ARBA00023014"/>
    </source>
</evidence>
<dbReference type="InterPro" id="IPR005117">
    <property type="entry name" value="NiRdtase/SiRdtase_haem-b_fer"/>
</dbReference>
<dbReference type="RefSeq" id="WP_317329222.1">
    <property type="nucleotide sequence ID" value="NZ_JAWJZA010000009.1"/>
</dbReference>
<dbReference type="PANTHER" id="PTHR32439">
    <property type="entry name" value="FERREDOXIN--NITRITE REDUCTASE, CHLOROPLASTIC"/>
    <property type="match status" value="1"/>
</dbReference>
<feature type="domain" description="Nitrite/Sulfite reductase ferredoxin-like" evidence="8">
    <location>
        <begin position="45"/>
        <end position="106"/>
    </location>
</feature>
<dbReference type="InterPro" id="IPR051329">
    <property type="entry name" value="NIR_SIR_4Fe-4S"/>
</dbReference>
<feature type="domain" description="Nitrite/sulphite reductase 4Fe-4S" evidence="7">
    <location>
        <begin position="118"/>
        <end position="267"/>
    </location>
</feature>
<comment type="caution">
    <text evidence="9">The sequence shown here is derived from an EMBL/GenBank/DDBJ whole genome shotgun (WGS) entry which is preliminary data.</text>
</comment>
<dbReference type="PANTHER" id="PTHR32439:SF9">
    <property type="entry name" value="BLR3264 PROTEIN"/>
    <property type="match status" value="1"/>
</dbReference>
<evidence type="ECO:0000256" key="3">
    <source>
        <dbReference type="ARBA" id="ARBA00022723"/>
    </source>
</evidence>
<accession>A0ABU3Z615</accession>
<evidence type="ECO:0000313" key="10">
    <source>
        <dbReference type="Proteomes" id="UP001272515"/>
    </source>
</evidence>
<dbReference type="Pfam" id="PF03460">
    <property type="entry name" value="NIR_SIR_ferr"/>
    <property type="match status" value="1"/>
</dbReference>
<evidence type="ECO:0000313" key="9">
    <source>
        <dbReference type="EMBL" id="MDV5087357.1"/>
    </source>
</evidence>
<keyword evidence="5" id="KW-0408">Iron</keyword>
<evidence type="ECO:0000259" key="8">
    <source>
        <dbReference type="Pfam" id="PF03460"/>
    </source>
</evidence>
<keyword evidence="2" id="KW-0349">Heme</keyword>
<keyword evidence="4 9" id="KW-0560">Oxidoreductase</keyword>
<protein>
    <submittedName>
        <fullName evidence="9">Nitrite/sulfite reductase</fullName>
        <ecNumber evidence="9">1.8.7.1</ecNumber>
    </submittedName>
</protein>
<dbReference type="InterPro" id="IPR036136">
    <property type="entry name" value="Nit/Sulf_reduc_fer-like_dom_sf"/>
</dbReference>
<evidence type="ECO:0000256" key="5">
    <source>
        <dbReference type="ARBA" id="ARBA00023004"/>
    </source>
</evidence>
<keyword evidence="10" id="KW-1185">Reference proteome</keyword>
<dbReference type="SUPFAM" id="SSF55124">
    <property type="entry name" value="Nitrite/Sulfite reductase N-terminal domain-like"/>
    <property type="match status" value="2"/>
</dbReference>
<keyword evidence="1" id="KW-0004">4Fe-4S</keyword>
<keyword evidence="6" id="KW-0411">Iron-sulfur</keyword>
<dbReference type="Proteomes" id="UP001272515">
    <property type="component" value="Unassembled WGS sequence"/>
</dbReference>
<dbReference type="InterPro" id="IPR045854">
    <property type="entry name" value="NO2/SO3_Rdtase_4Fe4S_sf"/>
</dbReference>
<dbReference type="Gene3D" id="3.30.413.10">
    <property type="entry name" value="Sulfite Reductase Hemoprotein, domain 1"/>
    <property type="match status" value="2"/>
</dbReference>
<dbReference type="Pfam" id="PF01077">
    <property type="entry name" value="NIR_SIR"/>
    <property type="match status" value="1"/>
</dbReference>
<name>A0ABU3Z615_9FIRM</name>